<feature type="compositionally biased region" description="Basic and acidic residues" evidence="6">
    <location>
        <begin position="824"/>
        <end position="838"/>
    </location>
</feature>
<dbReference type="HOGENOM" id="CLU_011354_0_0_1"/>
<dbReference type="SMART" id="SM00066">
    <property type="entry name" value="GAL4"/>
    <property type="match status" value="1"/>
</dbReference>
<evidence type="ECO:0000256" key="2">
    <source>
        <dbReference type="ARBA" id="ARBA00022723"/>
    </source>
</evidence>
<evidence type="ECO:0000259" key="7">
    <source>
        <dbReference type="PROSITE" id="PS50048"/>
    </source>
</evidence>
<dbReference type="Pfam" id="PF00172">
    <property type="entry name" value="Zn_clus"/>
    <property type="match status" value="1"/>
</dbReference>
<evidence type="ECO:0000313" key="9">
    <source>
        <dbReference type="Proteomes" id="UP000001861"/>
    </source>
</evidence>
<feature type="region of interest" description="Disordered" evidence="6">
    <location>
        <begin position="1"/>
        <end position="20"/>
    </location>
</feature>
<feature type="compositionally biased region" description="Low complexity" evidence="6">
    <location>
        <begin position="550"/>
        <end position="563"/>
    </location>
</feature>
<dbReference type="Gene3D" id="4.10.240.10">
    <property type="entry name" value="Zn(2)-C6 fungal-type DNA-binding domain"/>
    <property type="match status" value="1"/>
</dbReference>
<dbReference type="OrthoDB" id="2123952at2759"/>
<dbReference type="InterPro" id="IPR007219">
    <property type="entry name" value="XnlR_reg_dom"/>
</dbReference>
<evidence type="ECO:0000256" key="1">
    <source>
        <dbReference type="ARBA" id="ARBA00004123"/>
    </source>
</evidence>
<evidence type="ECO:0000256" key="4">
    <source>
        <dbReference type="ARBA" id="ARBA00023163"/>
    </source>
</evidence>
<dbReference type="GO" id="GO:0006351">
    <property type="term" value="P:DNA-templated transcription"/>
    <property type="evidence" value="ECO:0007669"/>
    <property type="project" value="InterPro"/>
</dbReference>
<dbReference type="PANTHER" id="PTHR47338:SF5">
    <property type="entry name" value="ZN(II)2CYS6 TRANSCRIPTION FACTOR (EUROFUNG)"/>
    <property type="match status" value="1"/>
</dbReference>
<accession>A8N9R7</accession>
<dbReference type="Pfam" id="PF04082">
    <property type="entry name" value="Fungal_trans"/>
    <property type="match status" value="1"/>
</dbReference>
<dbReference type="Proteomes" id="UP000001861">
    <property type="component" value="Unassembled WGS sequence"/>
</dbReference>
<dbReference type="CDD" id="cd00067">
    <property type="entry name" value="GAL4"/>
    <property type="match status" value="1"/>
</dbReference>
<protein>
    <recommendedName>
        <fullName evidence="7">Zn(2)-C6 fungal-type domain-containing protein</fullName>
    </recommendedName>
</protein>
<feature type="region of interest" description="Disordered" evidence="6">
    <location>
        <begin position="69"/>
        <end position="156"/>
    </location>
</feature>
<feature type="compositionally biased region" description="Low complexity" evidence="6">
    <location>
        <begin position="673"/>
        <end position="694"/>
    </location>
</feature>
<evidence type="ECO:0000313" key="8">
    <source>
        <dbReference type="EMBL" id="EAU90246.2"/>
    </source>
</evidence>
<evidence type="ECO:0000256" key="5">
    <source>
        <dbReference type="ARBA" id="ARBA00023242"/>
    </source>
</evidence>
<feature type="compositionally biased region" description="Low complexity" evidence="6">
    <location>
        <begin position="750"/>
        <end position="771"/>
    </location>
</feature>
<keyword evidence="2" id="KW-0479">Metal-binding</keyword>
<keyword evidence="3" id="KW-0805">Transcription regulation</keyword>
<feature type="region of interest" description="Disordered" evidence="6">
    <location>
        <begin position="528"/>
        <end position="920"/>
    </location>
</feature>
<reference evidence="8 9" key="1">
    <citation type="journal article" date="2010" name="Proc. Natl. Acad. Sci. U.S.A.">
        <title>Insights into evolution of multicellular fungi from the assembled chromosomes of the mushroom Coprinopsis cinerea (Coprinus cinereus).</title>
        <authorList>
            <person name="Stajich J.E."/>
            <person name="Wilke S.K."/>
            <person name="Ahren D."/>
            <person name="Au C.H."/>
            <person name="Birren B.W."/>
            <person name="Borodovsky M."/>
            <person name="Burns C."/>
            <person name="Canback B."/>
            <person name="Casselton L.A."/>
            <person name="Cheng C.K."/>
            <person name="Deng J."/>
            <person name="Dietrich F.S."/>
            <person name="Fargo D.C."/>
            <person name="Farman M.L."/>
            <person name="Gathman A.C."/>
            <person name="Goldberg J."/>
            <person name="Guigo R."/>
            <person name="Hoegger P.J."/>
            <person name="Hooker J.B."/>
            <person name="Huggins A."/>
            <person name="James T.Y."/>
            <person name="Kamada T."/>
            <person name="Kilaru S."/>
            <person name="Kodira C."/>
            <person name="Kues U."/>
            <person name="Kupfer D."/>
            <person name="Kwan H.S."/>
            <person name="Lomsadze A."/>
            <person name="Li W."/>
            <person name="Lilly W.W."/>
            <person name="Ma L.J."/>
            <person name="Mackey A.J."/>
            <person name="Manning G."/>
            <person name="Martin F."/>
            <person name="Muraguchi H."/>
            <person name="Natvig D.O."/>
            <person name="Palmerini H."/>
            <person name="Ramesh M.A."/>
            <person name="Rehmeyer C.J."/>
            <person name="Roe B.A."/>
            <person name="Shenoy N."/>
            <person name="Stanke M."/>
            <person name="Ter-Hovhannisyan V."/>
            <person name="Tunlid A."/>
            <person name="Velagapudi R."/>
            <person name="Vision T.J."/>
            <person name="Zeng Q."/>
            <person name="Zolan M.E."/>
            <person name="Pukkila P.J."/>
        </authorList>
    </citation>
    <scope>NUCLEOTIDE SEQUENCE [LARGE SCALE GENOMIC DNA]</scope>
    <source>
        <strain evidence="9">Okayama-7 / 130 / ATCC MYA-4618 / FGSC 9003</strain>
    </source>
</reference>
<feature type="compositionally biased region" description="Polar residues" evidence="6">
    <location>
        <begin position="791"/>
        <end position="801"/>
    </location>
</feature>
<dbReference type="PROSITE" id="PS00463">
    <property type="entry name" value="ZN2_CY6_FUNGAL_1"/>
    <property type="match status" value="1"/>
</dbReference>
<feature type="compositionally biased region" description="Polar residues" evidence="6">
    <location>
        <begin position="616"/>
        <end position="627"/>
    </location>
</feature>
<dbReference type="InParanoid" id="A8N9R7"/>
<name>A8N9R7_COPC7</name>
<feature type="compositionally biased region" description="Polar residues" evidence="6">
    <location>
        <begin position="580"/>
        <end position="591"/>
    </location>
</feature>
<feature type="compositionally biased region" description="Pro residues" evidence="6">
    <location>
        <begin position="841"/>
        <end position="858"/>
    </location>
</feature>
<dbReference type="InterPro" id="IPR001138">
    <property type="entry name" value="Zn2Cys6_DnaBD"/>
</dbReference>
<dbReference type="GeneID" id="6008047"/>
<dbReference type="RefSeq" id="XP_001831573.2">
    <property type="nucleotide sequence ID" value="XM_001831521.2"/>
</dbReference>
<keyword evidence="4" id="KW-0804">Transcription</keyword>
<dbReference type="PROSITE" id="PS50048">
    <property type="entry name" value="ZN2_CY6_FUNGAL_2"/>
    <property type="match status" value="1"/>
</dbReference>
<feature type="domain" description="Zn(2)-C6 fungal-type" evidence="7">
    <location>
        <begin position="34"/>
        <end position="63"/>
    </location>
</feature>
<dbReference type="GO" id="GO:0005634">
    <property type="term" value="C:nucleus"/>
    <property type="evidence" value="ECO:0007669"/>
    <property type="project" value="UniProtKB-SubCell"/>
</dbReference>
<feature type="compositionally biased region" description="Low complexity" evidence="6">
    <location>
        <begin position="712"/>
        <end position="732"/>
    </location>
</feature>
<feature type="compositionally biased region" description="Basic and acidic residues" evidence="6">
    <location>
        <begin position="697"/>
        <end position="710"/>
    </location>
</feature>
<dbReference type="SUPFAM" id="SSF57701">
    <property type="entry name" value="Zn2/Cys6 DNA-binding domain"/>
    <property type="match status" value="1"/>
</dbReference>
<dbReference type="GO" id="GO:0000981">
    <property type="term" value="F:DNA-binding transcription factor activity, RNA polymerase II-specific"/>
    <property type="evidence" value="ECO:0007669"/>
    <property type="project" value="InterPro"/>
</dbReference>
<evidence type="ECO:0000256" key="6">
    <source>
        <dbReference type="SAM" id="MobiDB-lite"/>
    </source>
</evidence>
<dbReference type="eggNOG" id="ENOG502S24A">
    <property type="taxonomic scope" value="Eukaryota"/>
</dbReference>
<dbReference type="OMA" id="LEDWHAS"/>
<sequence length="920" mass="99478">MHNFPYNPSHNTVNDTQQPVPLMRGAKRKRLAKACDACHKSKRRCDGTAPCSNCYFASKQCTYTDASGRPVPAPHRFDPTRASLLGPPPIDSRSLPFAHPPLQLPPSDHARFTQNHRLLPPPSQPSAASSSDPTDDDRRNPRKRFRNDRGIAISPDDLVIDGPVTTSLDRPRAVELDPGLMRELTNLFFAHCHPARAIIHKPTFSSNLSHNRVPKYLLHAVCALAAPLSKQPRIRTNPTRFAGRPFAQEALSLMFDGAGRLKCEPNLATAQALCLLQMHDIVTKEKNACWTSRYHDLALRIVEALGVHSPEHPTLTPVPSPEFISASLEREAIRRIFWYIHLLDLKASIYFKKPTTFTQVELRLRLPVDETSFELGVHSTLPVRIITIYAQVESILDDFNVPYQDPESLANTNKRLYETEQIMENWARTLPDHLRFSEQSLQVQKSMFETSSNTGAWCWCLLHVYHASCALALSCGRQRNTRDAIVEPLWALNMIDSILRMIGDRAKNSLLLGAALWSLIKYCKRDDPQCRTGDPHPSPPQRHPYSAPGQSSSSMQQQQQQQSRPTHRLSDARHPGNGSTGLSNLSLNHSTRLPPIQQHGEGSNNGNGNHGHGHRTSPNTSPGTSHSYLHGRYVDDEKNGGGGGKSHNHSDGNGHSQAITRLPPPHTLSEPMSGSTSSTAAASSAASGASGSSSIKSEQDGNRDGLRGHEASSSQSHSGPNPPSSSSSSSGSGDREHGLNGVGMQHSKRSPVLDTLSSSSTSGPGSGSLSSRNHGVNGTLGSLGSGIQVGSGENSQPQSLPSLKASGLLDWNNGSRMGGGGGDSLRDRDRDAHRERQPHVGPNPPPRRSSPRRSPPPSSLSTLSSTSSSSLPPLYHSGDERTGMGVGMGTAVGAGAATGAPVVPPLGMPVGMKWLANESR</sequence>
<proteinExistence type="predicted"/>
<dbReference type="InterPro" id="IPR036864">
    <property type="entry name" value="Zn2-C6_fun-type_DNA-bd_sf"/>
</dbReference>
<feature type="compositionally biased region" description="Low complexity" evidence="6">
    <location>
        <begin position="859"/>
        <end position="874"/>
    </location>
</feature>
<dbReference type="STRING" id="240176.A8N9R7"/>
<dbReference type="AlphaFoldDB" id="A8N9R7"/>
<dbReference type="GO" id="GO:0008270">
    <property type="term" value="F:zinc ion binding"/>
    <property type="evidence" value="ECO:0007669"/>
    <property type="project" value="InterPro"/>
</dbReference>
<dbReference type="InterPro" id="IPR050815">
    <property type="entry name" value="TF_fung"/>
</dbReference>
<feature type="compositionally biased region" description="Polar residues" evidence="6">
    <location>
        <begin position="1"/>
        <end position="19"/>
    </location>
</feature>
<dbReference type="EMBL" id="AACS02000007">
    <property type="protein sequence ID" value="EAU90246.2"/>
    <property type="molecule type" value="Genomic_DNA"/>
</dbReference>
<keyword evidence="5" id="KW-0539">Nucleus</keyword>
<gene>
    <name evidence="8" type="ORF">CC1G_11570</name>
</gene>
<organism evidence="8 9">
    <name type="scientific">Coprinopsis cinerea (strain Okayama-7 / 130 / ATCC MYA-4618 / FGSC 9003)</name>
    <name type="common">Inky cap fungus</name>
    <name type="synonym">Hormographiella aspergillata</name>
    <dbReference type="NCBI Taxonomy" id="240176"/>
    <lineage>
        <taxon>Eukaryota</taxon>
        <taxon>Fungi</taxon>
        <taxon>Dikarya</taxon>
        <taxon>Basidiomycota</taxon>
        <taxon>Agaricomycotina</taxon>
        <taxon>Agaricomycetes</taxon>
        <taxon>Agaricomycetidae</taxon>
        <taxon>Agaricales</taxon>
        <taxon>Agaricineae</taxon>
        <taxon>Psathyrellaceae</taxon>
        <taxon>Coprinopsis</taxon>
    </lineage>
</organism>
<dbReference type="KEGG" id="cci:CC1G_11570"/>
<comment type="subcellular location">
    <subcellularLocation>
        <location evidence="1">Nucleus</location>
    </subcellularLocation>
</comment>
<dbReference type="PANTHER" id="PTHR47338">
    <property type="entry name" value="ZN(II)2CYS6 TRANSCRIPTION FACTOR (EUROFUNG)-RELATED"/>
    <property type="match status" value="1"/>
</dbReference>
<dbReference type="GO" id="GO:0003677">
    <property type="term" value="F:DNA binding"/>
    <property type="evidence" value="ECO:0007669"/>
    <property type="project" value="InterPro"/>
</dbReference>
<dbReference type="VEuPathDB" id="FungiDB:CC1G_11570"/>
<comment type="caution">
    <text evidence="8">The sequence shown here is derived from an EMBL/GenBank/DDBJ whole genome shotgun (WGS) entry which is preliminary data.</text>
</comment>
<keyword evidence="9" id="KW-1185">Reference proteome</keyword>
<dbReference type="CDD" id="cd12148">
    <property type="entry name" value="fungal_TF_MHR"/>
    <property type="match status" value="1"/>
</dbReference>
<evidence type="ECO:0000256" key="3">
    <source>
        <dbReference type="ARBA" id="ARBA00023015"/>
    </source>
</evidence>